<dbReference type="PROSITE" id="PS51257">
    <property type="entry name" value="PROKAR_LIPOPROTEIN"/>
    <property type="match status" value="1"/>
</dbReference>
<feature type="active site" description="Nucleophile" evidence="7">
    <location>
        <position position="346"/>
    </location>
</feature>
<feature type="chain" id="PRO_5045139437" evidence="9">
    <location>
        <begin position="29"/>
        <end position="436"/>
    </location>
</feature>
<dbReference type="PROSITE" id="PS52029">
    <property type="entry name" value="LD_TPASE"/>
    <property type="match status" value="1"/>
</dbReference>
<comment type="pathway">
    <text evidence="1 7">Cell wall biogenesis; peptidoglycan biosynthesis.</text>
</comment>
<dbReference type="Gene3D" id="2.40.440.10">
    <property type="entry name" value="L,D-transpeptidase catalytic domain-like"/>
    <property type="match status" value="1"/>
</dbReference>
<evidence type="ECO:0000256" key="2">
    <source>
        <dbReference type="ARBA" id="ARBA00022679"/>
    </source>
</evidence>
<reference evidence="11 12" key="1">
    <citation type="submission" date="2023-12" db="EMBL/GenBank/DDBJ databases">
        <title>Streptomyces sp. V4-01.</title>
        <authorList>
            <person name="Somphong A."/>
            <person name="Phongsopitanun W."/>
        </authorList>
    </citation>
    <scope>NUCLEOTIDE SEQUENCE [LARGE SCALE GENOMIC DNA]</scope>
    <source>
        <strain evidence="11 12">V4-01</strain>
    </source>
</reference>
<accession>A0ABU7P756</accession>
<comment type="caution">
    <text evidence="11">The sequence shown here is derived from an EMBL/GenBank/DDBJ whole genome shotgun (WGS) entry which is preliminary data.</text>
</comment>
<feature type="signal peptide" evidence="9">
    <location>
        <begin position="1"/>
        <end position="28"/>
    </location>
</feature>
<evidence type="ECO:0000313" key="11">
    <source>
        <dbReference type="EMBL" id="MEE4541653.1"/>
    </source>
</evidence>
<feature type="region of interest" description="Disordered" evidence="8">
    <location>
        <begin position="400"/>
        <end position="436"/>
    </location>
</feature>
<dbReference type="PANTHER" id="PTHR30582">
    <property type="entry name" value="L,D-TRANSPEPTIDASE"/>
    <property type="match status" value="1"/>
</dbReference>
<dbReference type="SUPFAM" id="SSF141523">
    <property type="entry name" value="L,D-transpeptidase catalytic domain-like"/>
    <property type="match status" value="1"/>
</dbReference>
<proteinExistence type="predicted"/>
<evidence type="ECO:0000256" key="3">
    <source>
        <dbReference type="ARBA" id="ARBA00022960"/>
    </source>
</evidence>
<evidence type="ECO:0000256" key="1">
    <source>
        <dbReference type="ARBA" id="ARBA00004752"/>
    </source>
</evidence>
<dbReference type="InterPro" id="IPR050979">
    <property type="entry name" value="LD-transpeptidase"/>
</dbReference>
<evidence type="ECO:0000256" key="5">
    <source>
        <dbReference type="ARBA" id="ARBA00023315"/>
    </source>
</evidence>
<keyword evidence="12" id="KW-1185">Reference proteome</keyword>
<keyword evidence="4 7" id="KW-0573">Peptidoglycan synthesis</keyword>
<evidence type="ECO:0000256" key="9">
    <source>
        <dbReference type="SAM" id="SignalP"/>
    </source>
</evidence>
<evidence type="ECO:0000256" key="6">
    <source>
        <dbReference type="ARBA" id="ARBA00023316"/>
    </source>
</evidence>
<dbReference type="InterPro" id="IPR005490">
    <property type="entry name" value="LD_TPept_cat_dom"/>
</dbReference>
<dbReference type="Pfam" id="PF03734">
    <property type="entry name" value="YkuD"/>
    <property type="match status" value="1"/>
</dbReference>
<feature type="domain" description="L,D-TPase catalytic" evidence="10">
    <location>
        <begin position="245"/>
        <end position="370"/>
    </location>
</feature>
<dbReference type="EMBL" id="JAZEWV010000003">
    <property type="protein sequence ID" value="MEE4541653.1"/>
    <property type="molecule type" value="Genomic_DNA"/>
</dbReference>
<evidence type="ECO:0000256" key="7">
    <source>
        <dbReference type="PROSITE-ProRule" id="PRU01373"/>
    </source>
</evidence>
<feature type="compositionally biased region" description="Polar residues" evidence="8">
    <location>
        <begin position="412"/>
        <end position="425"/>
    </location>
</feature>
<evidence type="ECO:0000256" key="4">
    <source>
        <dbReference type="ARBA" id="ARBA00022984"/>
    </source>
</evidence>
<keyword evidence="6 7" id="KW-0961">Cell wall biogenesis/degradation</keyword>
<evidence type="ECO:0000259" key="10">
    <source>
        <dbReference type="PROSITE" id="PS52029"/>
    </source>
</evidence>
<gene>
    <name evidence="11" type="ORF">V2S66_06665</name>
</gene>
<keyword evidence="2" id="KW-0808">Transferase</keyword>
<dbReference type="Gene3D" id="2.60.40.3710">
    <property type="match status" value="1"/>
</dbReference>
<feature type="active site" description="Proton donor/acceptor" evidence="7">
    <location>
        <position position="328"/>
    </location>
</feature>
<organism evidence="11 12">
    <name type="scientific">Actinacidiphila polyblastidii</name>
    <dbReference type="NCBI Taxonomy" id="3110430"/>
    <lineage>
        <taxon>Bacteria</taxon>
        <taxon>Bacillati</taxon>
        <taxon>Actinomycetota</taxon>
        <taxon>Actinomycetes</taxon>
        <taxon>Kitasatosporales</taxon>
        <taxon>Streptomycetaceae</taxon>
        <taxon>Actinacidiphila</taxon>
    </lineage>
</organism>
<dbReference type="Gene3D" id="2.60.40.3780">
    <property type="match status" value="1"/>
</dbReference>
<keyword evidence="9" id="KW-0732">Signal</keyword>
<dbReference type="PANTHER" id="PTHR30582:SF2">
    <property type="entry name" value="L,D-TRANSPEPTIDASE YCIB-RELATED"/>
    <property type="match status" value="1"/>
</dbReference>
<evidence type="ECO:0000256" key="8">
    <source>
        <dbReference type="SAM" id="MobiDB-lite"/>
    </source>
</evidence>
<dbReference type="InterPro" id="IPR041280">
    <property type="entry name" value="Big_10"/>
</dbReference>
<dbReference type="RefSeq" id="WP_330793545.1">
    <property type="nucleotide sequence ID" value="NZ_JAZEWV010000003.1"/>
</dbReference>
<dbReference type="CDD" id="cd16913">
    <property type="entry name" value="YkuD_like"/>
    <property type="match status" value="1"/>
</dbReference>
<evidence type="ECO:0000313" key="12">
    <source>
        <dbReference type="Proteomes" id="UP001344658"/>
    </source>
</evidence>
<keyword evidence="5" id="KW-0012">Acyltransferase</keyword>
<protein>
    <submittedName>
        <fullName evidence="11">Ig-like domain-containing protein</fullName>
    </submittedName>
</protein>
<dbReference type="InterPro" id="IPR038063">
    <property type="entry name" value="Transpep_catalytic_dom"/>
</dbReference>
<name>A0ABU7P756_9ACTN</name>
<keyword evidence="3 7" id="KW-0133">Cell shape</keyword>
<dbReference type="Pfam" id="PF17964">
    <property type="entry name" value="Big_10"/>
    <property type="match status" value="1"/>
</dbReference>
<sequence>MSHTPPKNQALRQTALTCALLIAPLAVGLTACGSGGNPLAASPHEAAADVSYGTAAGGKADPNKPLKVTVKDGSRITDVTATDAAGRYIRGRLSADGGDWQSTAPLAAGVHYTVRVSTEDSNGHPGRKVLTFDTTSADAGLHVSFGPDAGTYGVGQPLTAVLSKPVHTKAARAAVEGNLRVSSTPAAAKGSWYWVDDKTLHYRPQSYWPADATISVSSTLSGVRVQDKLYGGADKPLTLHTGDRIEAITDAGTDQMTFKDNGKVVRTIPITTGKPGFDTRNGIKVVLEKQQFVQMKSESIGIAAGSSDSYDLPVYWATRVTWSGEYVHAAPWSEGSQGYANVSHGCTGMSTANAEWFFEHVRQGDVVQVVHSQGPTMTPFDNGFGDWNLAWSQWQKGSALGVSGGTAPPPATSGQGQTDVNSTPVNAPARLRPQTL</sequence>
<dbReference type="Proteomes" id="UP001344658">
    <property type="component" value="Unassembled WGS sequence"/>
</dbReference>